<dbReference type="PANTHER" id="PTHR37540">
    <property type="entry name" value="TRANSCRIPTION FACTOR (ACR-2), PUTATIVE-RELATED-RELATED"/>
    <property type="match status" value="1"/>
</dbReference>
<organism evidence="1 2">
    <name type="scientific">Verruconis gallopava</name>
    <dbReference type="NCBI Taxonomy" id="253628"/>
    <lineage>
        <taxon>Eukaryota</taxon>
        <taxon>Fungi</taxon>
        <taxon>Dikarya</taxon>
        <taxon>Ascomycota</taxon>
        <taxon>Pezizomycotina</taxon>
        <taxon>Dothideomycetes</taxon>
        <taxon>Pleosporomycetidae</taxon>
        <taxon>Venturiales</taxon>
        <taxon>Sympoventuriaceae</taxon>
        <taxon>Verruconis</taxon>
    </lineage>
</organism>
<keyword evidence="2" id="KW-1185">Reference proteome</keyword>
<proteinExistence type="predicted"/>
<dbReference type="OrthoDB" id="4158087at2759"/>
<dbReference type="PANTHER" id="PTHR37540:SF5">
    <property type="entry name" value="TRANSCRIPTION FACTOR DOMAIN-CONTAINING PROTEIN"/>
    <property type="match status" value="1"/>
</dbReference>
<sequence length="515" mass="58856">MATESSRFIFFRSQPVSGAKLDDPVDCLFRDGDVLWPGSKRRGRPRKNPPNASFQAAQALAAPSYAFVDCSDTFKPTNPAKRRFIRTHVMRYYQHRKVGCLIGNDSGCRSSTQTNAENAVFPSSLPRLLSWEPFDCFPLKMQPYMHDLFYQYVYIASSYLYSLEARWGFNPTQKVWIPMALADPILLSAILLSCEQFLNRIKAAGVNQFTISHLTQTIRALNGRLESSQRPNDTTIAAVAGLALLEQWGGHQSIWRIHMEGLRKMMVLRAQPLTFEREPVLFDKVCRADICGSLHDFSQPYVSLALHEHCQVSKNLVSGFQDVHEEYEFDAELINVLLQAQRVDEDVNIIRPLPSETFPMHLRERLRCIQYSLLGRMTTRSQSNEMSHCTAVAIGILIYAGIIQNEFQLSPVSYRLKEQFVSCIKGGSFATNSMRALRLWLLFLADSIVHDAKEKAWLSHSVVEMALKLHLSHWDDVKKLLRSFVWAENQQDKNGRLLWETTCQQDTGVWSRISI</sequence>
<evidence type="ECO:0000313" key="1">
    <source>
        <dbReference type="EMBL" id="KIW00114.1"/>
    </source>
</evidence>
<dbReference type="RefSeq" id="XP_016209983.1">
    <property type="nucleotide sequence ID" value="XM_016362166.1"/>
</dbReference>
<dbReference type="InterPro" id="IPR021858">
    <property type="entry name" value="Fun_TF"/>
</dbReference>
<protein>
    <recommendedName>
        <fullName evidence="3">Transcription factor domain-containing protein</fullName>
    </recommendedName>
</protein>
<dbReference type="Pfam" id="PF11951">
    <property type="entry name" value="Fungal_trans_2"/>
    <property type="match status" value="1"/>
</dbReference>
<dbReference type="AlphaFoldDB" id="A0A0D2ALW5"/>
<dbReference type="GeneID" id="27316269"/>
<name>A0A0D2ALW5_9PEZI</name>
<accession>A0A0D2ALW5</accession>
<dbReference type="VEuPathDB" id="FungiDB:PV09_08296"/>
<gene>
    <name evidence="1" type="ORF">PV09_08296</name>
</gene>
<evidence type="ECO:0008006" key="3">
    <source>
        <dbReference type="Google" id="ProtNLM"/>
    </source>
</evidence>
<dbReference type="EMBL" id="KN847567">
    <property type="protein sequence ID" value="KIW00114.1"/>
    <property type="molecule type" value="Genomic_DNA"/>
</dbReference>
<evidence type="ECO:0000313" key="2">
    <source>
        <dbReference type="Proteomes" id="UP000053259"/>
    </source>
</evidence>
<dbReference type="HOGENOM" id="CLU_041156_0_0_1"/>
<reference evidence="1 2" key="1">
    <citation type="submission" date="2015-01" db="EMBL/GenBank/DDBJ databases">
        <title>The Genome Sequence of Ochroconis gallopava CBS43764.</title>
        <authorList>
            <consortium name="The Broad Institute Genomics Platform"/>
            <person name="Cuomo C."/>
            <person name="de Hoog S."/>
            <person name="Gorbushina A."/>
            <person name="Stielow B."/>
            <person name="Teixiera M."/>
            <person name="Abouelleil A."/>
            <person name="Chapman S.B."/>
            <person name="Priest M."/>
            <person name="Young S.K."/>
            <person name="Wortman J."/>
            <person name="Nusbaum C."/>
            <person name="Birren B."/>
        </authorList>
    </citation>
    <scope>NUCLEOTIDE SEQUENCE [LARGE SCALE GENOMIC DNA]</scope>
    <source>
        <strain evidence="1 2">CBS 43764</strain>
    </source>
</reference>
<dbReference type="Proteomes" id="UP000053259">
    <property type="component" value="Unassembled WGS sequence"/>
</dbReference>
<dbReference type="InParanoid" id="A0A0D2ALW5"/>